<protein>
    <submittedName>
        <fullName evidence="6">Dimethylamine corrinoid protein 2</fullName>
    </submittedName>
</protein>
<keyword evidence="2" id="KW-0479">Metal-binding</keyword>
<dbReference type="RefSeq" id="WP_044664891.1">
    <property type="nucleotide sequence ID" value="NZ_CDRZ01000190.1"/>
</dbReference>
<keyword evidence="7" id="KW-1185">Reference proteome</keyword>
<proteinExistence type="inferred from homology"/>
<feature type="domain" description="B12-binding" evidence="4">
    <location>
        <begin position="93"/>
        <end position="221"/>
    </location>
</feature>
<dbReference type="OrthoDB" id="9783599at2"/>
<dbReference type="PANTHER" id="PTHR45833:SF1">
    <property type="entry name" value="METHIONINE SYNTHASE"/>
    <property type="match status" value="1"/>
</dbReference>
<dbReference type="SUPFAM" id="SSF47644">
    <property type="entry name" value="Methionine synthase domain"/>
    <property type="match status" value="1"/>
</dbReference>
<accession>A0A0B7MFJ1</accession>
<gene>
    <name evidence="6" type="primary">mtbC</name>
    <name evidence="6" type="ORF">SSCH_270011</name>
</gene>
<dbReference type="PANTHER" id="PTHR45833">
    <property type="entry name" value="METHIONINE SYNTHASE"/>
    <property type="match status" value="1"/>
</dbReference>
<evidence type="ECO:0000256" key="1">
    <source>
        <dbReference type="ARBA" id="ARBA00010854"/>
    </source>
</evidence>
<dbReference type="EMBL" id="CDRZ01000190">
    <property type="protein sequence ID" value="CEO88820.1"/>
    <property type="molecule type" value="Genomic_DNA"/>
</dbReference>
<evidence type="ECO:0000259" key="4">
    <source>
        <dbReference type="PROSITE" id="PS51332"/>
    </source>
</evidence>
<dbReference type="PROSITE" id="PS51332">
    <property type="entry name" value="B12_BINDING"/>
    <property type="match status" value="1"/>
</dbReference>
<dbReference type="PROSITE" id="PS51337">
    <property type="entry name" value="B12_BINDING_NTER"/>
    <property type="match status" value="1"/>
</dbReference>
<evidence type="ECO:0000256" key="2">
    <source>
        <dbReference type="ARBA" id="ARBA00022723"/>
    </source>
</evidence>
<dbReference type="InterPro" id="IPR036724">
    <property type="entry name" value="Cobalamin-bd_sf"/>
</dbReference>
<dbReference type="GO" id="GO:0005829">
    <property type="term" value="C:cytosol"/>
    <property type="evidence" value="ECO:0007669"/>
    <property type="project" value="TreeGrafter"/>
</dbReference>
<dbReference type="Pfam" id="PF02310">
    <property type="entry name" value="B12-binding"/>
    <property type="match status" value="1"/>
</dbReference>
<dbReference type="SUPFAM" id="SSF52242">
    <property type="entry name" value="Cobalamin (vitamin B12)-binding domain"/>
    <property type="match status" value="1"/>
</dbReference>
<dbReference type="InterPro" id="IPR006158">
    <property type="entry name" value="Cobalamin-bd"/>
</dbReference>
<dbReference type="InterPro" id="IPR050554">
    <property type="entry name" value="Met_Synthase/Corrinoid"/>
</dbReference>
<sequence length="221" mass="24276">MFKTQQEMLQALFDAVVNMEDEAIGELAENYIKMGYPALEGITQGLIPGMKRAGDLMEQGEYSIPEVLICSLALDKGLNVLRPHLANDKREKKAKIVIGVVEGDIHDIGKNLIRIMLEVEGYRVYDLGKDVPLERFVKKAKEVQADVIAMSSLMSTPMLGMGKVIDMLKEEGLREKIRVIVGGASVSPAFAKKIEADGYAKNVAEVLALMDGSRGDQPRGR</sequence>
<dbReference type="GO" id="GO:0050667">
    <property type="term" value="P:homocysteine metabolic process"/>
    <property type="evidence" value="ECO:0007669"/>
    <property type="project" value="TreeGrafter"/>
</dbReference>
<comment type="similarity">
    <text evidence="1">Belongs to the methylamine corrinoid protein family.</text>
</comment>
<keyword evidence="3" id="KW-0170">Cobalt</keyword>
<dbReference type="GO" id="GO:0008705">
    <property type="term" value="F:methionine synthase activity"/>
    <property type="evidence" value="ECO:0007669"/>
    <property type="project" value="TreeGrafter"/>
</dbReference>
<dbReference type="InterPro" id="IPR003759">
    <property type="entry name" value="Cbl-bd_cap"/>
</dbReference>
<evidence type="ECO:0000259" key="5">
    <source>
        <dbReference type="PROSITE" id="PS51337"/>
    </source>
</evidence>
<reference evidence="7" key="1">
    <citation type="submission" date="2015-01" db="EMBL/GenBank/DDBJ databases">
        <authorList>
            <person name="Manzoor Shahid"/>
            <person name="Zubair Saima"/>
        </authorList>
    </citation>
    <scope>NUCLEOTIDE SEQUENCE [LARGE SCALE GENOMIC DNA]</scope>
    <source>
        <strain evidence="7">Sp3</strain>
    </source>
</reference>
<dbReference type="GO" id="GO:0031419">
    <property type="term" value="F:cobalamin binding"/>
    <property type="evidence" value="ECO:0007669"/>
    <property type="project" value="InterPro"/>
</dbReference>
<name>A0A0B7MFJ1_9FIRM</name>
<dbReference type="GO" id="GO:0046872">
    <property type="term" value="F:metal ion binding"/>
    <property type="evidence" value="ECO:0007669"/>
    <property type="project" value="UniProtKB-KW"/>
</dbReference>
<evidence type="ECO:0000313" key="6">
    <source>
        <dbReference type="EMBL" id="CEO88820.1"/>
    </source>
</evidence>
<dbReference type="SMART" id="SM01018">
    <property type="entry name" value="B12-binding_2"/>
    <property type="match status" value="1"/>
</dbReference>
<dbReference type="Proteomes" id="UP000046155">
    <property type="component" value="Unassembled WGS sequence"/>
</dbReference>
<dbReference type="AlphaFoldDB" id="A0A0B7MFJ1"/>
<dbReference type="FunFam" id="3.40.50.280:FF:000003">
    <property type="entry name" value="Dimethylamine methyltransferase corrinoid protein"/>
    <property type="match status" value="1"/>
</dbReference>
<dbReference type="Gene3D" id="3.40.50.280">
    <property type="entry name" value="Cobalamin-binding domain"/>
    <property type="match status" value="1"/>
</dbReference>
<evidence type="ECO:0000256" key="3">
    <source>
        <dbReference type="ARBA" id="ARBA00023285"/>
    </source>
</evidence>
<dbReference type="InterPro" id="IPR036594">
    <property type="entry name" value="Meth_synthase_dom"/>
</dbReference>
<dbReference type="CDD" id="cd02070">
    <property type="entry name" value="corrinoid_protein_B12-BD"/>
    <property type="match status" value="1"/>
</dbReference>
<feature type="domain" description="B12-binding N-terminal" evidence="5">
    <location>
        <begin position="1"/>
        <end position="93"/>
    </location>
</feature>
<dbReference type="Gene3D" id="1.10.1240.10">
    <property type="entry name" value="Methionine synthase domain"/>
    <property type="match status" value="1"/>
</dbReference>
<dbReference type="Pfam" id="PF02607">
    <property type="entry name" value="B12-binding_2"/>
    <property type="match status" value="1"/>
</dbReference>
<dbReference type="GO" id="GO:0046653">
    <property type="term" value="P:tetrahydrofolate metabolic process"/>
    <property type="evidence" value="ECO:0007669"/>
    <property type="project" value="TreeGrafter"/>
</dbReference>
<organism evidence="6 7">
    <name type="scientific">Syntrophaceticus schinkii</name>
    <dbReference type="NCBI Taxonomy" id="499207"/>
    <lineage>
        <taxon>Bacteria</taxon>
        <taxon>Bacillati</taxon>
        <taxon>Bacillota</taxon>
        <taxon>Clostridia</taxon>
        <taxon>Thermoanaerobacterales</taxon>
        <taxon>Thermoanaerobacterales Family III. Incertae Sedis</taxon>
        <taxon>Syntrophaceticus</taxon>
    </lineage>
</organism>
<evidence type="ECO:0000313" key="7">
    <source>
        <dbReference type="Proteomes" id="UP000046155"/>
    </source>
</evidence>